<dbReference type="InterPro" id="IPR041389">
    <property type="entry name" value="Importin_rep_6"/>
</dbReference>
<dbReference type="PANTHER" id="PTHR10527">
    <property type="entry name" value="IMPORTIN BETA"/>
    <property type="match status" value="1"/>
</dbReference>
<accession>A0A9P6IMA6</accession>
<evidence type="ECO:0000313" key="7">
    <source>
        <dbReference type="Proteomes" id="UP000749646"/>
    </source>
</evidence>
<name>A0A9P6IMA6_9FUNG</name>
<keyword evidence="7" id="KW-1185">Reference proteome</keyword>
<evidence type="ECO:0000256" key="4">
    <source>
        <dbReference type="ARBA" id="ARBA00022737"/>
    </source>
</evidence>
<sequence>MATEADPAFLLQLYVSFYESLDFMNGPSLSAQLLEEFTRATETQLKEFYTRLKHREEARKSTEFETEDEEEIRDEEMTEEAVLGEMSRTIHSLMKTHGPAYLPMFKSLEPVIATFLNDSNSASRQWAICVLDDLIEFTGPNSWPTMIPYLPKMLESILDSAGDVRQAACYGLGLCGQFGGPEYAEACSAALTPLFQVINAPQSREIDNVYVTENAISAVTKICKFNSSKFDVNTVLPSWVQSLPLLNDEEEAPVTYTYLLDLMEAQHPSVLGLNNINMPHLVTVMVEALVAAIIPEPIATRMVQTLKAALATLDANTTTTIWNSITPEKRKTLQELNYL</sequence>
<reference evidence="6" key="1">
    <citation type="journal article" date="2020" name="Fungal Divers.">
        <title>Resolving the Mortierellaceae phylogeny through synthesis of multi-gene phylogenetics and phylogenomics.</title>
        <authorList>
            <person name="Vandepol N."/>
            <person name="Liber J."/>
            <person name="Desiro A."/>
            <person name="Na H."/>
            <person name="Kennedy M."/>
            <person name="Barry K."/>
            <person name="Grigoriev I.V."/>
            <person name="Miller A.N."/>
            <person name="O'Donnell K."/>
            <person name="Stajich J.E."/>
            <person name="Bonito G."/>
        </authorList>
    </citation>
    <scope>NUCLEOTIDE SEQUENCE</scope>
    <source>
        <strain evidence="6">MES-2147</strain>
    </source>
</reference>
<dbReference type="Pfam" id="PF18829">
    <property type="entry name" value="Importin_rep_6"/>
    <property type="match status" value="1"/>
</dbReference>
<evidence type="ECO:0000256" key="5">
    <source>
        <dbReference type="ARBA" id="ARBA00022927"/>
    </source>
</evidence>
<dbReference type="SUPFAM" id="SSF48371">
    <property type="entry name" value="ARM repeat"/>
    <property type="match status" value="1"/>
</dbReference>
<dbReference type="InterPro" id="IPR011989">
    <property type="entry name" value="ARM-like"/>
</dbReference>
<dbReference type="Proteomes" id="UP000749646">
    <property type="component" value="Unassembled WGS sequence"/>
</dbReference>
<dbReference type="Pfam" id="PF18816">
    <property type="entry name" value="Importin_rep_5"/>
    <property type="match status" value="1"/>
</dbReference>
<evidence type="ECO:0000256" key="3">
    <source>
        <dbReference type="ARBA" id="ARBA00022490"/>
    </source>
</evidence>
<organism evidence="6 7">
    <name type="scientific">Modicella reniformis</name>
    <dbReference type="NCBI Taxonomy" id="1440133"/>
    <lineage>
        <taxon>Eukaryota</taxon>
        <taxon>Fungi</taxon>
        <taxon>Fungi incertae sedis</taxon>
        <taxon>Mucoromycota</taxon>
        <taxon>Mortierellomycotina</taxon>
        <taxon>Mortierellomycetes</taxon>
        <taxon>Mortierellales</taxon>
        <taxon>Mortierellaceae</taxon>
        <taxon>Modicella</taxon>
    </lineage>
</organism>
<dbReference type="Gene3D" id="1.25.10.10">
    <property type="entry name" value="Leucine-rich Repeat Variant"/>
    <property type="match status" value="1"/>
</dbReference>
<dbReference type="AlphaFoldDB" id="A0A9P6IMA6"/>
<gene>
    <name evidence="6" type="ORF">BGZ65_000222</name>
</gene>
<protein>
    <submittedName>
        <fullName evidence="6">Uncharacterized protein</fullName>
    </submittedName>
</protein>
<dbReference type="InterPro" id="IPR016024">
    <property type="entry name" value="ARM-type_fold"/>
</dbReference>
<evidence type="ECO:0000256" key="2">
    <source>
        <dbReference type="ARBA" id="ARBA00022448"/>
    </source>
</evidence>
<evidence type="ECO:0000313" key="6">
    <source>
        <dbReference type="EMBL" id="KAF9938189.1"/>
    </source>
</evidence>
<evidence type="ECO:0000256" key="1">
    <source>
        <dbReference type="ARBA" id="ARBA00004496"/>
    </source>
</evidence>
<comment type="caution">
    <text evidence="6">The sequence shown here is derived from an EMBL/GenBank/DDBJ whole genome shotgun (WGS) entry which is preliminary data.</text>
</comment>
<dbReference type="InterPro" id="IPR040122">
    <property type="entry name" value="Importin_beta"/>
</dbReference>
<dbReference type="GO" id="GO:0005737">
    <property type="term" value="C:cytoplasm"/>
    <property type="evidence" value="ECO:0007669"/>
    <property type="project" value="UniProtKB-SubCell"/>
</dbReference>
<dbReference type="OrthoDB" id="543373at2759"/>
<dbReference type="EMBL" id="JAAAHW010009617">
    <property type="protein sequence ID" value="KAF9938189.1"/>
    <property type="molecule type" value="Genomic_DNA"/>
</dbReference>
<comment type="subcellular location">
    <subcellularLocation>
        <location evidence="1">Cytoplasm</location>
    </subcellularLocation>
</comment>
<keyword evidence="5" id="KW-0653">Protein transport</keyword>
<dbReference type="GO" id="GO:0006606">
    <property type="term" value="P:protein import into nucleus"/>
    <property type="evidence" value="ECO:0007669"/>
    <property type="project" value="InterPro"/>
</dbReference>
<keyword evidence="2" id="KW-0813">Transport</keyword>
<proteinExistence type="predicted"/>
<dbReference type="InterPro" id="IPR040928">
    <property type="entry name" value="Importin_rep_5"/>
</dbReference>
<keyword evidence="3" id="KW-0963">Cytoplasm</keyword>
<keyword evidence="4" id="KW-0677">Repeat</keyword>